<dbReference type="PROSITE" id="PS00815">
    <property type="entry name" value="AIPM_HOMOCIT_SYNTH_1"/>
    <property type="match status" value="1"/>
</dbReference>
<dbReference type="PROSITE" id="PS50991">
    <property type="entry name" value="PYR_CT"/>
    <property type="match status" value="1"/>
</dbReference>
<dbReference type="InterPro" id="IPR002034">
    <property type="entry name" value="AIPM/Hcit_synth_CS"/>
</dbReference>
<dbReference type="SUPFAM" id="SSF51569">
    <property type="entry name" value="Aldolase"/>
    <property type="match status" value="1"/>
</dbReference>
<dbReference type="InterPro" id="IPR036230">
    <property type="entry name" value="LeuA_allosteric_dom_sf"/>
</dbReference>
<dbReference type="Pfam" id="PF22617">
    <property type="entry name" value="HCS_D2"/>
    <property type="match status" value="1"/>
</dbReference>
<dbReference type="Proteomes" id="UP001310022">
    <property type="component" value="Unassembled WGS sequence"/>
</dbReference>
<dbReference type="RefSeq" id="WP_338239030.1">
    <property type="nucleotide sequence ID" value="NZ_BQKE01000003.1"/>
</dbReference>
<keyword evidence="4" id="KW-0100">Branched-chain amino acid biosynthesis</keyword>
<keyword evidence="2 5" id="KW-0808">Transferase</keyword>
<dbReference type="InterPro" id="IPR050073">
    <property type="entry name" value="2-IPM_HCS-like"/>
</dbReference>
<keyword evidence="3" id="KW-0464">Manganese</keyword>
<dbReference type="InterPro" id="IPR000891">
    <property type="entry name" value="PYR_CT"/>
</dbReference>
<comment type="caution">
    <text evidence="7">The sequence shown here is derived from an EMBL/GenBank/DDBJ whole genome shotgun (WGS) entry which is preliminary data.</text>
</comment>
<evidence type="ECO:0000313" key="8">
    <source>
        <dbReference type="Proteomes" id="UP001310022"/>
    </source>
</evidence>
<dbReference type="SMART" id="SM00917">
    <property type="entry name" value="LeuA_dimer"/>
    <property type="match status" value="1"/>
</dbReference>
<proteinExistence type="inferred from homology"/>
<evidence type="ECO:0000256" key="3">
    <source>
        <dbReference type="ARBA" id="ARBA00023211"/>
    </source>
</evidence>
<dbReference type="InterPro" id="IPR013709">
    <property type="entry name" value="2-isopropylmalate_synth_dimer"/>
</dbReference>
<dbReference type="PANTHER" id="PTHR10277">
    <property type="entry name" value="HOMOCITRATE SYNTHASE-RELATED"/>
    <property type="match status" value="1"/>
</dbReference>
<dbReference type="Gene3D" id="3.30.160.740">
    <property type="match status" value="1"/>
</dbReference>
<dbReference type="PANTHER" id="PTHR10277:SF57">
    <property type="entry name" value="(R)-CITRAMALATE SYNTHASE CIMA"/>
    <property type="match status" value="1"/>
</dbReference>
<evidence type="ECO:0000256" key="1">
    <source>
        <dbReference type="ARBA" id="ARBA00022605"/>
    </source>
</evidence>
<protein>
    <submittedName>
        <fullName evidence="7">2-isopropylmalate synthase</fullName>
    </submittedName>
</protein>
<dbReference type="AlphaFoldDB" id="A0AAN5AM21"/>
<feature type="domain" description="Pyruvate carboxyltransferase" evidence="6">
    <location>
        <begin position="3"/>
        <end position="263"/>
    </location>
</feature>
<dbReference type="GO" id="GO:0003852">
    <property type="term" value="F:2-isopropylmalate synthase activity"/>
    <property type="evidence" value="ECO:0007669"/>
    <property type="project" value="InterPro"/>
</dbReference>
<evidence type="ECO:0000259" key="6">
    <source>
        <dbReference type="PROSITE" id="PS50991"/>
    </source>
</evidence>
<dbReference type="SUPFAM" id="SSF110921">
    <property type="entry name" value="2-isopropylmalate synthase LeuA, allosteric (dimerisation) domain"/>
    <property type="match status" value="1"/>
</dbReference>
<evidence type="ECO:0000256" key="2">
    <source>
        <dbReference type="ARBA" id="ARBA00022679"/>
    </source>
</evidence>
<keyword evidence="1" id="KW-0028">Amino-acid biosynthesis</keyword>
<name>A0AAN5AM21_9BACT</name>
<evidence type="ECO:0000256" key="4">
    <source>
        <dbReference type="ARBA" id="ARBA00023304"/>
    </source>
</evidence>
<dbReference type="InterPro" id="IPR054691">
    <property type="entry name" value="LeuA/HCS_post-cat"/>
</dbReference>
<evidence type="ECO:0000313" key="7">
    <source>
        <dbReference type="EMBL" id="GJM63939.1"/>
    </source>
</evidence>
<dbReference type="Pfam" id="PF08502">
    <property type="entry name" value="LeuA_dimer"/>
    <property type="match status" value="1"/>
</dbReference>
<organism evidence="7 8">
    <name type="scientific">Persicobacter diffluens</name>
    <dbReference type="NCBI Taxonomy" id="981"/>
    <lineage>
        <taxon>Bacteria</taxon>
        <taxon>Pseudomonadati</taxon>
        <taxon>Bacteroidota</taxon>
        <taxon>Cytophagia</taxon>
        <taxon>Cytophagales</taxon>
        <taxon>Persicobacteraceae</taxon>
        <taxon>Persicobacter</taxon>
    </lineage>
</organism>
<dbReference type="GO" id="GO:0009098">
    <property type="term" value="P:L-leucine biosynthetic process"/>
    <property type="evidence" value="ECO:0007669"/>
    <property type="project" value="InterPro"/>
</dbReference>
<dbReference type="Pfam" id="PF00682">
    <property type="entry name" value="HMGL-like"/>
    <property type="match status" value="1"/>
</dbReference>
<dbReference type="Gene3D" id="3.20.20.70">
    <property type="entry name" value="Aldolase class I"/>
    <property type="match status" value="1"/>
</dbReference>
<sequence>MKLEILDTTLRDGEQTSGVAYTPGEKLTIAKLLLEEVGVDRIEIASARISEGEAIAVTKITEWAANNGYSDQVEILGFIDGGKSLNWIQNAGGRVINLLCKGSLHHLKNQLKKSISEHIADIKREVKAAVEADMIVNLYLEDWSNGMKNSPDYVFELMEALRHEPIKRFMLPDTLGILNPLLMAEYLTAMQSRFPGIHFDSHCHNDYDLAVGNTFAAIQNGINGLHCTVNGLGERTGNTPLASIIGLRDHLDFECNVQEKKLNKISQMVAVFSGIETPHNQPLVGKNVFTQACGVHADGDAKGNLYKNELLPERFGRKMEYALGKTSGKASIQKNLEDLGISLSSEKMNKVTRRVVELGDKKSIITQDDLPYIVSDVLGNGVEGKVKILNYYCTLVHNMHPVTMLKIEIDGKVYEETATGDGLYDAFMNAVRKIYEGLSINLPILTNYRIHIPPGGNTDALVENIITWSDGKKEFKTRGLEADQQAAAISATLKMLNKIHGEDFSF</sequence>
<keyword evidence="8" id="KW-1185">Reference proteome</keyword>
<comment type="similarity">
    <text evidence="5">Belongs to the alpha-IPM synthase/homocitrate synthase family.</text>
</comment>
<dbReference type="Gene3D" id="3.30.160.340">
    <property type="match status" value="1"/>
</dbReference>
<dbReference type="InterPro" id="IPR013785">
    <property type="entry name" value="Aldolase_TIM"/>
</dbReference>
<reference evidence="7 8" key="1">
    <citation type="submission" date="2021-12" db="EMBL/GenBank/DDBJ databases">
        <title>Genome sequencing of bacteria with rrn-lacking chromosome and rrn-plasmid.</title>
        <authorList>
            <person name="Anda M."/>
            <person name="Iwasaki W."/>
        </authorList>
    </citation>
    <scope>NUCLEOTIDE SEQUENCE [LARGE SCALE GENOMIC DNA]</scope>
    <source>
        <strain evidence="7 8">NBRC 15940</strain>
    </source>
</reference>
<dbReference type="EMBL" id="BQKE01000003">
    <property type="protein sequence ID" value="GJM63939.1"/>
    <property type="molecule type" value="Genomic_DNA"/>
</dbReference>
<accession>A0AAN5AM21</accession>
<gene>
    <name evidence="7" type="ORF">PEDI_44910</name>
</gene>
<evidence type="ECO:0000256" key="5">
    <source>
        <dbReference type="RuleBase" id="RU003523"/>
    </source>
</evidence>